<reference evidence="1 2" key="1">
    <citation type="journal article" date="2024" name="Ann. Entomol. Soc. Am.">
        <title>Genomic analyses of the southern and eastern yellowjacket wasps (Hymenoptera: Vespidae) reveal evolutionary signatures of social life.</title>
        <authorList>
            <person name="Catto M.A."/>
            <person name="Caine P.B."/>
            <person name="Orr S.E."/>
            <person name="Hunt B.G."/>
            <person name="Goodisman M.A.D."/>
        </authorList>
    </citation>
    <scope>NUCLEOTIDE SEQUENCE [LARGE SCALE GENOMIC DNA]</scope>
    <source>
        <strain evidence="1">232</strain>
        <tissue evidence="1">Head and thorax</tissue>
    </source>
</reference>
<gene>
    <name evidence="1" type="ORF">V1477_000165</name>
</gene>
<comment type="caution">
    <text evidence="1">The sequence shown here is derived from an EMBL/GenBank/DDBJ whole genome shotgun (WGS) entry which is preliminary data.</text>
</comment>
<proteinExistence type="predicted"/>
<accession>A0ABD2D2S5</accession>
<organism evidence="1 2">
    <name type="scientific">Vespula maculifrons</name>
    <name type="common">Eastern yellow jacket</name>
    <name type="synonym">Wasp</name>
    <dbReference type="NCBI Taxonomy" id="7453"/>
    <lineage>
        <taxon>Eukaryota</taxon>
        <taxon>Metazoa</taxon>
        <taxon>Ecdysozoa</taxon>
        <taxon>Arthropoda</taxon>
        <taxon>Hexapoda</taxon>
        <taxon>Insecta</taxon>
        <taxon>Pterygota</taxon>
        <taxon>Neoptera</taxon>
        <taxon>Endopterygota</taxon>
        <taxon>Hymenoptera</taxon>
        <taxon>Apocrita</taxon>
        <taxon>Aculeata</taxon>
        <taxon>Vespoidea</taxon>
        <taxon>Vespidae</taxon>
        <taxon>Vespinae</taxon>
        <taxon>Vespula</taxon>
    </lineage>
</organism>
<evidence type="ECO:0000313" key="2">
    <source>
        <dbReference type="Proteomes" id="UP001607303"/>
    </source>
</evidence>
<sequence>MGMKKKKELFVLFAKMILRLKGLLRSGLQSLNLRISSRPKFEEEDERAQVNEMSVDIPADLAHRLARTAPIKIEFPLVALRFFICDIYVC</sequence>
<protein>
    <submittedName>
        <fullName evidence="1">Uncharacterized protein</fullName>
    </submittedName>
</protein>
<keyword evidence="2" id="KW-1185">Reference proteome</keyword>
<dbReference type="Proteomes" id="UP001607303">
    <property type="component" value="Unassembled WGS sequence"/>
</dbReference>
<dbReference type="EMBL" id="JAYRBN010000002">
    <property type="protein sequence ID" value="KAL2751689.1"/>
    <property type="molecule type" value="Genomic_DNA"/>
</dbReference>
<evidence type="ECO:0000313" key="1">
    <source>
        <dbReference type="EMBL" id="KAL2751689.1"/>
    </source>
</evidence>
<name>A0ABD2D2S5_VESMC</name>
<dbReference type="AlphaFoldDB" id="A0ABD2D2S5"/>